<name>A0A9W8RU93_9HYPO</name>
<reference evidence="1" key="1">
    <citation type="submission" date="2022-09" db="EMBL/GenBank/DDBJ databases">
        <title>Fusarium specimens isolated from Avocado Roots.</title>
        <authorList>
            <person name="Stajich J."/>
            <person name="Roper C."/>
            <person name="Heimlech-Rivalta G."/>
        </authorList>
    </citation>
    <scope>NUCLEOTIDE SEQUENCE</scope>
    <source>
        <strain evidence="1">CF00136</strain>
    </source>
</reference>
<comment type="caution">
    <text evidence="1">The sequence shown here is derived from an EMBL/GenBank/DDBJ whole genome shotgun (WGS) entry which is preliminary data.</text>
</comment>
<proteinExistence type="predicted"/>
<accession>A0A9W8RU93</accession>
<evidence type="ECO:0008006" key="3">
    <source>
        <dbReference type="Google" id="ProtNLM"/>
    </source>
</evidence>
<protein>
    <recommendedName>
        <fullName evidence="3">Transcription factor domain-containing protein</fullName>
    </recommendedName>
</protein>
<dbReference type="CDD" id="cd12148">
    <property type="entry name" value="fungal_TF_MHR"/>
    <property type="match status" value="1"/>
</dbReference>
<gene>
    <name evidence="1" type="ORF">NW762_009292</name>
</gene>
<dbReference type="EMBL" id="JAOQAZ010000019">
    <property type="protein sequence ID" value="KAJ4256214.1"/>
    <property type="molecule type" value="Genomic_DNA"/>
</dbReference>
<sequence length="101" mass="11152">MYDDQLCIDMAYDSPDYKDLADLVNTSVASEIHSPSIATVQTLFLLVARPSSNPLVSDASYRWTTMGTLVSTAINIGLHLDPNFWNIPLTQAAALLFYLRA</sequence>
<dbReference type="Proteomes" id="UP001152049">
    <property type="component" value="Unassembled WGS sequence"/>
</dbReference>
<dbReference type="AlphaFoldDB" id="A0A9W8RU93"/>
<organism evidence="1 2">
    <name type="scientific">Fusarium torreyae</name>
    <dbReference type="NCBI Taxonomy" id="1237075"/>
    <lineage>
        <taxon>Eukaryota</taxon>
        <taxon>Fungi</taxon>
        <taxon>Dikarya</taxon>
        <taxon>Ascomycota</taxon>
        <taxon>Pezizomycotina</taxon>
        <taxon>Sordariomycetes</taxon>
        <taxon>Hypocreomycetidae</taxon>
        <taxon>Hypocreales</taxon>
        <taxon>Nectriaceae</taxon>
        <taxon>Fusarium</taxon>
    </lineage>
</organism>
<keyword evidence="2" id="KW-1185">Reference proteome</keyword>
<evidence type="ECO:0000313" key="2">
    <source>
        <dbReference type="Proteomes" id="UP001152049"/>
    </source>
</evidence>
<dbReference type="OrthoDB" id="408631at2759"/>
<evidence type="ECO:0000313" key="1">
    <source>
        <dbReference type="EMBL" id="KAJ4256214.1"/>
    </source>
</evidence>